<organism evidence="1 2">
    <name type="scientific">Rubrobacter taiwanensis</name>
    <dbReference type="NCBI Taxonomy" id="185139"/>
    <lineage>
        <taxon>Bacteria</taxon>
        <taxon>Bacillati</taxon>
        <taxon>Actinomycetota</taxon>
        <taxon>Rubrobacteria</taxon>
        <taxon>Rubrobacterales</taxon>
        <taxon>Rubrobacteraceae</taxon>
        <taxon>Rubrobacter</taxon>
    </lineage>
</organism>
<sequence>MDREKTKIRRDQIRVVHISETKSGRWHQLEPNDAPYALCIFTEEQAAPENVAVMPLDREMPAEEAWARYDRADKDYEVVK</sequence>
<proteinExistence type="predicted"/>
<comment type="caution">
    <text evidence="1">The sequence shown here is derived from an EMBL/GenBank/DDBJ whole genome shotgun (WGS) entry which is preliminary data.</text>
</comment>
<evidence type="ECO:0000313" key="1">
    <source>
        <dbReference type="EMBL" id="TCJ19695.1"/>
    </source>
</evidence>
<dbReference type="Proteomes" id="UP000295244">
    <property type="component" value="Unassembled WGS sequence"/>
</dbReference>
<name>A0A4R1BR80_9ACTN</name>
<accession>A0A4R1BR80</accession>
<keyword evidence="2" id="KW-1185">Reference proteome</keyword>
<evidence type="ECO:0000313" key="2">
    <source>
        <dbReference type="Proteomes" id="UP000295244"/>
    </source>
</evidence>
<reference evidence="1 2" key="1">
    <citation type="submission" date="2019-03" db="EMBL/GenBank/DDBJ databases">
        <title>Whole genome sequence of a novel Rubrobacter taiwanensis strain, isolated from Yellowstone National Park.</title>
        <authorList>
            <person name="Freed S."/>
            <person name="Ramaley R.F."/>
            <person name="Kyndt J.A."/>
        </authorList>
    </citation>
    <scope>NUCLEOTIDE SEQUENCE [LARGE SCALE GENOMIC DNA]</scope>
    <source>
        <strain evidence="1 2">Yellowstone</strain>
    </source>
</reference>
<protein>
    <submittedName>
        <fullName evidence="1">Uncharacterized protein</fullName>
    </submittedName>
</protein>
<dbReference type="AlphaFoldDB" id="A0A4R1BR80"/>
<dbReference type="RefSeq" id="WP_132688866.1">
    <property type="nucleotide sequence ID" value="NZ_SKBU01000007.1"/>
</dbReference>
<dbReference type="EMBL" id="SKBU01000007">
    <property type="protein sequence ID" value="TCJ19695.1"/>
    <property type="molecule type" value="Genomic_DNA"/>
</dbReference>
<gene>
    <name evidence="1" type="ORF">E0L93_04100</name>
</gene>